<dbReference type="InterPro" id="IPR002765">
    <property type="entry name" value="UPF0145_YbjQ-like"/>
</dbReference>
<reference evidence="2 3" key="1">
    <citation type="submission" date="2022-11" db="EMBL/GenBank/DDBJ databases">
        <title>Haliovirga abyssi gen. nov., sp. nov., a mesophilic fermentative bacterium isolated from the Iheya North hydrothermal field and the proposal of Haliovirgaceae fam. nov.</title>
        <authorList>
            <person name="Miyazaki U."/>
            <person name="Tame A."/>
            <person name="Miyazaki J."/>
            <person name="Takai K."/>
            <person name="Sawayama S."/>
            <person name="Kitajima M."/>
            <person name="Okamoto A."/>
            <person name="Nakagawa S."/>
        </authorList>
    </citation>
    <scope>NUCLEOTIDE SEQUENCE [LARGE SCALE GENOMIC DNA]</scope>
    <source>
        <strain evidence="2 3">IC12</strain>
        <plasmid evidence="2 3">pHIC</plasmid>
    </source>
</reference>
<organism evidence="2 3">
    <name type="scientific">Haliovirga abyssi</name>
    <dbReference type="NCBI Taxonomy" id="2996794"/>
    <lineage>
        <taxon>Bacteria</taxon>
        <taxon>Fusobacteriati</taxon>
        <taxon>Fusobacteriota</taxon>
        <taxon>Fusobacteriia</taxon>
        <taxon>Fusobacteriales</taxon>
        <taxon>Haliovirgaceae</taxon>
        <taxon>Haliovirga</taxon>
    </lineage>
</organism>
<dbReference type="EMBL" id="AP027060">
    <property type="protein sequence ID" value="BDU51614.1"/>
    <property type="molecule type" value="Genomic_DNA"/>
</dbReference>
<keyword evidence="2" id="KW-0614">Plasmid</keyword>
<evidence type="ECO:0000313" key="3">
    <source>
        <dbReference type="Proteomes" id="UP001321582"/>
    </source>
</evidence>
<name>A0AAU9DL33_9FUSO</name>
<evidence type="ECO:0000256" key="1">
    <source>
        <dbReference type="ARBA" id="ARBA00010751"/>
    </source>
</evidence>
<geneLocation type="plasmid" evidence="2 3">
    <name>pHIC</name>
</geneLocation>
<dbReference type="AlphaFoldDB" id="A0AAU9DL33"/>
<sequence length="149" mass="16628">MTNLLIFLGLLILGYFAGKSAEKNHYNRIKEKEKNLLNLPVVTVKKVLKEDKILKSELVTGSVVISIDYFKRIVAILINLFGGEVTSYESLIDRGRREAIIRMKEQAKGANIIINMRIQTSTISKSANNKNSVGSVEVLAYGTALWVSK</sequence>
<dbReference type="PANTHER" id="PTHR34068:SF2">
    <property type="entry name" value="UPF0145 PROTEIN SCO3412"/>
    <property type="match status" value="1"/>
</dbReference>
<dbReference type="RefSeq" id="WP_307905484.1">
    <property type="nucleotide sequence ID" value="NZ_AP027060.1"/>
</dbReference>
<gene>
    <name evidence="2" type="ORF">HLVA_21830</name>
</gene>
<accession>A0AAU9DL33</accession>
<evidence type="ECO:0000313" key="2">
    <source>
        <dbReference type="EMBL" id="BDU51614.1"/>
    </source>
</evidence>
<proteinExistence type="inferred from homology"/>
<dbReference type="SUPFAM" id="SSF117782">
    <property type="entry name" value="YbjQ-like"/>
    <property type="match status" value="1"/>
</dbReference>
<dbReference type="Gene3D" id="3.30.110.70">
    <property type="entry name" value="Hypothetical protein apc22750. Chain B"/>
    <property type="match status" value="1"/>
</dbReference>
<dbReference type="Pfam" id="PF01906">
    <property type="entry name" value="YbjQ_1"/>
    <property type="match status" value="1"/>
</dbReference>
<protein>
    <submittedName>
        <fullName evidence="2">Metal-binding protein</fullName>
    </submittedName>
</protein>
<keyword evidence="3" id="KW-1185">Reference proteome</keyword>
<comment type="similarity">
    <text evidence="1">Belongs to the UPF0145 family.</text>
</comment>
<dbReference type="Proteomes" id="UP001321582">
    <property type="component" value="Plasmid pHIC"/>
</dbReference>
<dbReference type="KEGG" id="haby:HLVA_21830"/>
<dbReference type="PANTHER" id="PTHR34068">
    <property type="entry name" value="UPF0145 PROTEIN YBJQ"/>
    <property type="match status" value="1"/>
</dbReference>
<dbReference type="InterPro" id="IPR035439">
    <property type="entry name" value="UPF0145_dom_sf"/>
</dbReference>